<proteinExistence type="predicted"/>
<dbReference type="Proteomes" id="UP000176336">
    <property type="component" value="Unassembled WGS sequence"/>
</dbReference>
<dbReference type="AlphaFoldDB" id="A0A1F5IQJ0"/>
<evidence type="ECO:0000313" key="1">
    <source>
        <dbReference type="EMBL" id="OGE18586.1"/>
    </source>
</evidence>
<gene>
    <name evidence="1" type="ORF">A2871_03760</name>
</gene>
<name>A0A1F5IQJ0_9BACT</name>
<protein>
    <submittedName>
        <fullName evidence="1">Uncharacterized protein</fullName>
    </submittedName>
</protein>
<dbReference type="EMBL" id="MFCR01000011">
    <property type="protein sequence ID" value="OGE18586.1"/>
    <property type="molecule type" value="Genomic_DNA"/>
</dbReference>
<reference evidence="1 2" key="1">
    <citation type="journal article" date="2016" name="Nat. Commun.">
        <title>Thousands of microbial genomes shed light on interconnected biogeochemical processes in an aquifer system.</title>
        <authorList>
            <person name="Anantharaman K."/>
            <person name="Brown C.T."/>
            <person name="Hug L.A."/>
            <person name="Sharon I."/>
            <person name="Castelle C.J."/>
            <person name="Probst A.J."/>
            <person name="Thomas B.C."/>
            <person name="Singh A."/>
            <person name="Wilkins M.J."/>
            <person name="Karaoz U."/>
            <person name="Brodie E.L."/>
            <person name="Williams K.H."/>
            <person name="Hubbard S.S."/>
            <person name="Banfield J.F."/>
        </authorList>
    </citation>
    <scope>NUCLEOTIDE SEQUENCE [LARGE SCALE GENOMIC DNA]</scope>
</reference>
<comment type="caution">
    <text evidence="1">The sequence shown here is derived from an EMBL/GenBank/DDBJ whole genome shotgun (WGS) entry which is preliminary data.</text>
</comment>
<accession>A0A1F5IQJ0</accession>
<evidence type="ECO:0000313" key="2">
    <source>
        <dbReference type="Proteomes" id="UP000176336"/>
    </source>
</evidence>
<sequence>MVGASYFFESFFKIGLLVESEPTPFDSLDFNLAALLGWIKCTLAALSKAEKAAVKSLADLLILAFLTKDFKVVSRFLLRAVLSLSLRTFFIADLMIGMGGMVT</sequence>
<organism evidence="1 2">
    <name type="scientific">Candidatus Daviesbacteria bacterium RIFCSPHIGHO2_01_FULL_41_23</name>
    <dbReference type="NCBI Taxonomy" id="1797764"/>
    <lineage>
        <taxon>Bacteria</taxon>
        <taxon>Candidatus Daviesiibacteriota</taxon>
    </lineage>
</organism>